<reference evidence="8 9" key="1">
    <citation type="journal article" date="2020" name="G3 (Bethesda)">
        <title>Genetic Underpinnings of Host Manipulation by Ophiocordyceps as Revealed by Comparative Transcriptomics.</title>
        <authorList>
            <person name="Will I."/>
            <person name="Das B."/>
            <person name="Trinh T."/>
            <person name="Brachmann A."/>
            <person name="Ohm R.A."/>
            <person name="de Bekker C."/>
        </authorList>
    </citation>
    <scope>NUCLEOTIDE SEQUENCE [LARGE SCALE GENOMIC DNA]</scope>
    <source>
        <strain evidence="8 9">EC05</strain>
    </source>
</reference>
<feature type="domain" description="B-block binding subunit of TFIIIC" evidence="7">
    <location>
        <begin position="116"/>
        <end position="182"/>
    </location>
</feature>
<keyword evidence="8" id="KW-0648">Protein biosynthesis</keyword>
<dbReference type="GO" id="GO:0003743">
    <property type="term" value="F:translation initiation factor activity"/>
    <property type="evidence" value="ECO:0007669"/>
    <property type="project" value="UniProtKB-KW"/>
</dbReference>
<keyword evidence="3" id="KW-0238">DNA-binding</keyword>
<dbReference type="PANTHER" id="PTHR15180:SF1">
    <property type="entry name" value="GENERAL TRANSCRIPTION FACTOR 3C POLYPEPTIDE 1"/>
    <property type="match status" value="1"/>
</dbReference>
<proteinExistence type="predicted"/>
<protein>
    <submittedName>
        <fullName evidence="8">TFIIIC transcription initiation factor complex subunits Tfc3</fullName>
    </submittedName>
</protein>
<dbReference type="AlphaFoldDB" id="A0A8H4VCB8"/>
<dbReference type="SUPFAM" id="SSF46785">
    <property type="entry name" value="Winged helix' DNA-binding domain"/>
    <property type="match status" value="1"/>
</dbReference>
<sequence length="372" mass="41549">MAKTLDGLLAYLVTIISCAGEHGCTVHELLKAICDSLAPCHPPQAAAHSQPDLAASTVWKWLVDRSDVSVGHQREYNRLSLTEILALPHIRIYISETTMWEVVTGHSVDPKRIPRSEWLLLLGIANSKSHGILQGDLGRLVDQDKRSVPKRTDSLAKKGYICKRTTLVRGTKTSKMWLRAFAPPLPQDYGDVQVPIADLNLPLYLLAENLDPVPWRIRWTGQDIDYTALATTILAVIKDWEVIRIRDLKAKLGVLGMRWQMKTVAKTCRYLNARGTLRRIKCRCWPPLAAKVAARQVVAATGVGAEAGDGSLLPFRQVEDHLQSILRSFCPPIVFEGVDVFPKRSQYWTLLFTRLNLLPKGVQKATTMIGIP</sequence>
<evidence type="ECO:0000256" key="4">
    <source>
        <dbReference type="ARBA" id="ARBA00023163"/>
    </source>
</evidence>
<evidence type="ECO:0000256" key="6">
    <source>
        <dbReference type="SAM" id="SignalP"/>
    </source>
</evidence>
<keyword evidence="4" id="KW-0804">Transcription</keyword>
<dbReference type="GO" id="GO:0042791">
    <property type="term" value="P:5S class rRNA transcription by RNA polymerase III"/>
    <property type="evidence" value="ECO:0007669"/>
    <property type="project" value="TreeGrafter"/>
</dbReference>
<dbReference type="Proteomes" id="UP000562929">
    <property type="component" value="Unassembled WGS sequence"/>
</dbReference>
<comment type="subcellular location">
    <subcellularLocation>
        <location evidence="1">Nucleus</location>
    </subcellularLocation>
</comment>
<dbReference type="GO" id="GO:0005634">
    <property type="term" value="C:nucleus"/>
    <property type="evidence" value="ECO:0007669"/>
    <property type="project" value="UniProtKB-SubCell"/>
</dbReference>
<evidence type="ECO:0000313" key="8">
    <source>
        <dbReference type="EMBL" id="KAF4585435.1"/>
    </source>
</evidence>
<comment type="caution">
    <text evidence="8">The sequence shown here is derived from an EMBL/GenBank/DDBJ whole genome shotgun (WGS) entry which is preliminary data.</text>
</comment>
<dbReference type="OrthoDB" id="5403573at2759"/>
<evidence type="ECO:0000256" key="3">
    <source>
        <dbReference type="ARBA" id="ARBA00023125"/>
    </source>
</evidence>
<dbReference type="EMBL" id="JAACLJ010000005">
    <property type="protein sequence ID" value="KAF4585435.1"/>
    <property type="molecule type" value="Genomic_DNA"/>
</dbReference>
<dbReference type="GO" id="GO:0006384">
    <property type="term" value="P:transcription initiation at RNA polymerase III promoter"/>
    <property type="evidence" value="ECO:0007669"/>
    <property type="project" value="InterPro"/>
</dbReference>
<dbReference type="GO" id="GO:0000127">
    <property type="term" value="C:transcription factor TFIIIC complex"/>
    <property type="evidence" value="ECO:0007669"/>
    <property type="project" value="InterPro"/>
</dbReference>
<dbReference type="InterPro" id="IPR044210">
    <property type="entry name" value="Tfc3-like"/>
</dbReference>
<keyword evidence="5" id="KW-0539">Nucleus</keyword>
<evidence type="ECO:0000259" key="7">
    <source>
        <dbReference type="Pfam" id="PF04182"/>
    </source>
</evidence>
<evidence type="ECO:0000256" key="1">
    <source>
        <dbReference type="ARBA" id="ARBA00004123"/>
    </source>
</evidence>
<accession>A0A8H4VCB8</accession>
<keyword evidence="9" id="KW-1185">Reference proteome</keyword>
<dbReference type="PANTHER" id="PTHR15180">
    <property type="entry name" value="GENERAL TRANSCRIPTION FACTOR 3C POLYPEPTIDE 1"/>
    <property type="match status" value="1"/>
</dbReference>
<feature type="signal peptide" evidence="6">
    <location>
        <begin position="1"/>
        <end position="20"/>
    </location>
</feature>
<evidence type="ECO:0000256" key="5">
    <source>
        <dbReference type="ARBA" id="ARBA00023242"/>
    </source>
</evidence>
<keyword evidence="6" id="KW-0732">Signal</keyword>
<gene>
    <name evidence="8" type="ORF">GQ602_004740</name>
</gene>
<dbReference type="InterPro" id="IPR036390">
    <property type="entry name" value="WH_DNA-bd_sf"/>
</dbReference>
<keyword evidence="2" id="KW-0597">Phosphoprotein</keyword>
<dbReference type="Pfam" id="PF04182">
    <property type="entry name" value="B-block_TFIIIC"/>
    <property type="match status" value="1"/>
</dbReference>
<evidence type="ECO:0000256" key="2">
    <source>
        <dbReference type="ARBA" id="ARBA00022553"/>
    </source>
</evidence>
<keyword evidence="8" id="KW-0396">Initiation factor</keyword>
<dbReference type="InterPro" id="IPR007309">
    <property type="entry name" value="TFIIIC_Bblock-bd"/>
</dbReference>
<organism evidence="8 9">
    <name type="scientific">Ophiocordyceps camponoti-floridani</name>
    <dbReference type="NCBI Taxonomy" id="2030778"/>
    <lineage>
        <taxon>Eukaryota</taxon>
        <taxon>Fungi</taxon>
        <taxon>Dikarya</taxon>
        <taxon>Ascomycota</taxon>
        <taxon>Pezizomycotina</taxon>
        <taxon>Sordariomycetes</taxon>
        <taxon>Hypocreomycetidae</taxon>
        <taxon>Hypocreales</taxon>
        <taxon>Ophiocordycipitaceae</taxon>
        <taxon>Ophiocordyceps</taxon>
    </lineage>
</organism>
<feature type="chain" id="PRO_5034316265" evidence="6">
    <location>
        <begin position="21"/>
        <end position="372"/>
    </location>
</feature>
<dbReference type="GO" id="GO:0003677">
    <property type="term" value="F:DNA binding"/>
    <property type="evidence" value="ECO:0007669"/>
    <property type="project" value="UniProtKB-KW"/>
</dbReference>
<evidence type="ECO:0000313" key="9">
    <source>
        <dbReference type="Proteomes" id="UP000562929"/>
    </source>
</evidence>
<name>A0A8H4VCB8_9HYPO</name>
<dbReference type="PROSITE" id="PS51257">
    <property type="entry name" value="PROKAR_LIPOPROTEIN"/>
    <property type="match status" value="1"/>
</dbReference>